<dbReference type="SUPFAM" id="SSF51905">
    <property type="entry name" value="FAD/NAD(P)-binding domain"/>
    <property type="match status" value="1"/>
</dbReference>
<reference evidence="1 2" key="1">
    <citation type="submission" date="2016-11" db="EMBL/GenBank/DDBJ databases">
        <authorList>
            <person name="Jaros S."/>
            <person name="Januszkiewicz K."/>
            <person name="Wedrychowicz H."/>
        </authorList>
    </citation>
    <scope>NUCLEOTIDE SEQUENCE [LARGE SCALE GENOMIC DNA]</scope>
    <source>
        <strain evidence="1 2">NF2</strain>
    </source>
</reference>
<sequence length="524" mass="58899">MRELHADVVIIGGGTGGCAAALAAAKSGKSVIMTEETDWIGGQFTSQAVPPDEHPWIEQFGCTRSYRTFRDSVRDYYRNHYPMTAEARVIPNLDPGNGSVSRLCHEPKVALAVFYQMLAPYINSGRLTILTNHKLHAVRMAGDNVLSITVEDRKHHAFHELVAPYFLDATECGDVLPQAGVEYVLGAESVDQTGEPNAVVGPPQPNDIQAFTYCFAMDYLEGEDHTIAKPKTYDFWRNYKADFWPDKLLSWTGSNPRNTAESVRYELFPGTQYFPLFTYRQAADPKNFQTGLYKSGVSLVNWPQNDYWLGSIIDVPEEERQRHLYGGKQLSLSLLYWMQTEAPRPDGGQGYPGLRLRKDVVGTEDGLAMYPYIRESRRIKAEFTVLEQHVSAFVRKTGKAEAFEDSVGVGSYRIDLHPSTANRNYVDVSTYPFQIPLGSLIPVRVNNLLPAGKNLGVTHITNGCFRLHPVEWNVGEVAGYLTAYCLQYGLTPRAVRNTPDELKKFQAFLYAEGVEYFWPTMYAV</sequence>
<dbReference type="Gene3D" id="3.50.50.60">
    <property type="entry name" value="FAD/NAD(P)-binding domain"/>
    <property type="match status" value="1"/>
</dbReference>
<dbReference type="PRINTS" id="PR00411">
    <property type="entry name" value="PNDRDTASEI"/>
</dbReference>
<organism evidence="1 2">
    <name type="scientific">Brevibacillus formosus</name>
    <dbReference type="NCBI Taxonomy" id="54913"/>
    <lineage>
        <taxon>Bacteria</taxon>
        <taxon>Bacillati</taxon>
        <taxon>Bacillota</taxon>
        <taxon>Bacilli</taxon>
        <taxon>Bacillales</taxon>
        <taxon>Paenibacillaceae</taxon>
        <taxon>Brevibacillus</taxon>
    </lineage>
</organism>
<gene>
    <name evidence="1" type="ORF">BP422_15275</name>
</gene>
<evidence type="ECO:0000313" key="1">
    <source>
        <dbReference type="EMBL" id="ASJ54810.1"/>
    </source>
</evidence>
<dbReference type="Pfam" id="PF12831">
    <property type="entry name" value="FAD_oxidored"/>
    <property type="match status" value="1"/>
</dbReference>
<name>A0A220MJQ5_9BACL</name>
<dbReference type="RefSeq" id="WP_088908520.1">
    <property type="nucleotide sequence ID" value="NZ_CP018145.1"/>
</dbReference>
<dbReference type="Proteomes" id="UP000197781">
    <property type="component" value="Chromosome"/>
</dbReference>
<dbReference type="AlphaFoldDB" id="A0A220MJQ5"/>
<dbReference type="GO" id="GO:0008734">
    <property type="term" value="F:L-aspartate oxidase activity"/>
    <property type="evidence" value="ECO:0007669"/>
    <property type="project" value="InterPro"/>
</dbReference>
<dbReference type="PANTHER" id="PTHR42716">
    <property type="entry name" value="L-ASPARTATE OXIDASE"/>
    <property type="match status" value="1"/>
</dbReference>
<dbReference type="GO" id="GO:0009435">
    <property type="term" value="P:NAD+ biosynthetic process"/>
    <property type="evidence" value="ECO:0007669"/>
    <property type="project" value="InterPro"/>
</dbReference>
<protein>
    <submittedName>
        <fullName evidence="1">FAD-dependent oxidoreductase</fullName>
    </submittedName>
</protein>
<proteinExistence type="predicted"/>
<accession>A0A220MJQ5</accession>
<dbReference type="PANTHER" id="PTHR42716:SF1">
    <property type="entry name" value="SLL0471 PROTEIN"/>
    <property type="match status" value="1"/>
</dbReference>
<dbReference type="InterPro" id="IPR005288">
    <property type="entry name" value="NadB"/>
</dbReference>
<dbReference type="EMBL" id="CP018145">
    <property type="protein sequence ID" value="ASJ54810.1"/>
    <property type="molecule type" value="Genomic_DNA"/>
</dbReference>
<dbReference type="InterPro" id="IPR036188">
    <property type="entry name" value="FAD/NAD-bd_sf"/>
</dbReference>
<dbReference type="PROSITE" id="PS51257">
    <property type="entry name" value="PROKAR_LIPOPROTEIN"/>
    <property type="match status" value="1"/>
</dbReference>
<dbReference type="KEGG" id="bfm:BP422_15275"/>
<evidence type="ECO:0000313" key="2">
    <source>
        <dbReference type="Proteomes" id="UP000197781"/>
    </source>
</evidence>